<feature type="signal peptide" evidence="2">
    <location>
        <begin position="1"/>
        <end position="18"/>
    </location>
</feature>
<organism evidence="3">
    <name type="scientific">Anopheles darlingi</name>
    <name type="common">Mosquito</name>
    <dbReference type="NCBI Taxonomy" id="43151"/>
    <lineage>
        <taxon>Eukaryota</taxon>
        <taxon>Metazoa</taxon>
        <taxon>Ecdysozoa</taxon>
        <taxon>Arthropoda</taxon>
        <taxon>Hexapoda</taxon>
        <taxon>Insecta</taxon>
        <taxon>Pterygota</taxon>
        <taxon>Neoptera</taxon>
        <taxon>Endopterygota</taxon>
        <taxon>Diptera</taxon>
        <taxon>Nematocera</taxon>
        <taxon>Culicoidea</taxon>
        <taxon>Culicidae</taxon>
        <taxon>Anophelinae</taxon>
        <taxon>Anopheles</taxon>
    </lineage>
</organism>
<evidence type="ECO:0000256" key="1">
    <source>
        <dbReference type="SAM" id="Phobius"/>
    </source>
</evidence>
<reference evidence="3" key="1">
    <citation type="submission" date="2018-01" db="EMBL/GenBank/DDBJ databases">
        <title>An insight into the sialome of Amazonian anophelines.</title>
        <authorList>
            <person name="Ribeiro J.M."/>
            <person name="Scarpassa V."/>
            <person name="Calvo E."/>
        </authorList>
    </citation>
    <scope>NUCLEOTIDE SEQUENCE</scope>
</reference>
<dbReference type="EMBL" id="GGFL01014926">
    <property type="protein sequence ID" value="MBW79104.1"/>
    <property type="molecule type" value="Transcribed_RNA"/>
</dbReference>
<evidence type="ECO:0008006" key="4">
    <source>
        <dbReference type="Google" id="ProtNLM"/>
    </source>
</evidence>
<name>A0A2M4DNH7_ANODA</name>
<keyword evidence="1" id="KW-0472">Membrane</keyword>
<accession>A0A2M4DNH7</accession>
<evidence type="ECO:0000256" key="2">
    <source>
        <dbReference type="SAM" id="SignalP"/>
    </source>
</evidence>
<dbReference type="AlphaFoldDB" id="A0A2M4DNH7"/>
<sequence length="108" mass="11747">MLAVGIFVLRLSAAAAAAARVRSRVQHKKKTDPTERLLSIARFTIAWNVLSGKDAILGRRATSNDRVSIGIAKLCCHFYFAAAAACLLHIISSIICIFIAARVQNPKR</sequence>
<keyword evidence="2" id="KW-0732">Signal</keyword>
<feature type="chain" id="PRO_5014954263" description="Secreted protein" evidence="2">
    <location>
        <begin position="19"/>
        <end position="108"/>
    </location>
</feature>
<feature type="transmembrane region" description="Helical" evidence="1">
    <location>
        <begin position="78"/>
        <end position="101"/>
    </location>
</feature>
<protein>
    <recommendedName>
        <fullName evidence="4">Secreted protein</fullName>
    </recommendedName>
</protein>
<keyword evidence="1" id="KW-1133">Transmembrane helix</keyword>
<proteinExistence type="predicted"/>
<evidence type="ECO:0000313" key="3">
    <source>
        <dbReference type="EMBL" id="MBW79104.1"/>
    </source>
</evidence>
<keyword evidence="1" id="KW-0812">Transmembrane</keyword>